<dbReference type="Proteomes" id="UP000053226">
    <property type="component" value="Unassembled WGS sequence"/>
</dbReference>
<dbReference type="RefSeq" id="WP_053908321.1">
    <property type="nucleotide sequence ID" value="NZ_CAWMUS010000018.1"/>
</dbReference>
<gene>
    <name evidence="1" type="ORF">M992_1945</name>
</gene>
<comment type="caution">
    <text evidence="1">The sequence shown here is derived from an EMBL/GenBank/DDBJ whole genome shotgun (WGS) entry which is preliminary data.</text>
</comment>
<keyword evidence="2" id="KW-1185">Reference proteome</keyword>
<evidence type="ECO:0000313" key="1">
    <source>
        <dbReference type="EMBL" id="KPD02788.1"/>
    </source>
</evidence>
<protein>
    <submittedName>
        <fullName evidence="1">Uncharacterized protein</fullName>
    </submittedName>
</protein>
<dbReference type="EMBL" id="LGAA01000018">
    <property type="protein sequence ID" value="KPD02788.1"/>
    <property type="molecule type" value="Genomic_DNA"/>
</dbReference>
<organism evidence="1 2">
    <name type="scientific">Moellerella wisconsensis ATCC 35017</name>
    <dbReference type="NCBI Taxonomy" id="1354267"/>
    <lineage>
        <taxon>Bacteria</taxon>
        <taxon>Pseudomonadati</taxon>
        <taxon>Pseudomonadota</taxon>
        <taxon>Gammaproteobacteria</taxon>
        <taxon>Enterobacterales</taxon>
        <taxon>Morganellaceae</taxon>
        <taxon>Moellerella</taxon>
    </lineage>
</organism>
<dbReference type="AlphaFoldDB" id="A0A0N0ZA37"/>
<reference evidence="1 2" key="1">
    <citation type="submission" date="2015-07" db="EMBL/GenBank/DDBJ databases">
        <title>ATOL: Assembling a taxonomically balanced genome-scale reconstruction of the evolutionary history of the Enterobacteriaceae.</title>
        <authorList>
            <person name="Plunkett G.III."/>
            <person name="Neeno-Eckwall E.C."/>
            <person name="Glasner J.D."/>
            <person name="Perna N.T."/>
        </authorList>
    </citation>
    <scope>NUCLEOTIDE SEQUENCE [LARGE SCALE GENOMIC DNA]</scope>
    <source>
        <strain evidence="1 2">ATCC 35017</strain>
    </source>
</reference>
<name>A0A0N0ZA37_9GAMM</name>
<proteinExistence type="predicted"/>
<accession>A0A0N0ZA37</accession>
<sequence>MNQFIDEKNAKQPEIKDVIKVSKVGSIYFYGGSETLDLNPLIKKIEDFVKNNGYVSYLSHEFVTVPYEIFPRGGGLNSDIKSTISVYVTYHHREQA</sequence>
<evidence type="ECO:0000313" key="2">
    <source>
        <dbReference type="Proteomes" id="UP000053226"/>
    </source>
</evidence>